<sequence>MTVRPPTPAPAPDRRAARHTVRVAVGLLAATATALPLLLPATTAYAAPRAAATRAAVASPPRAVALQRRLDAMVAAGSTAVLAEVREGTGRWSGAAGTADLATGAPARADGRFRIGSITKTFTATVVLQLVQEGRIRLDDPLARYLPGVLPGAGSPTVRQVLNHTAGIYNYTEDTRVLPDITDPAATRAWLARGRWQTWTPQRIAALAAGHRPYFRPGTGWHYSNTGYILAGMLIEKVTGRSYASEITRRILRPLGLRHTTLPGTSRSIPGPHAHGYLDVDGEPVDTTLMNPSVAGAAGEVISTTTDLARFNAALLSGRLLRPAALREMTTTVDLGGGSGYGLGLMRYTTRCGTAWGHPGSIPGYGSLVIGTADGRRRLALSYNPPTNGDGRALNSALNALADEALCGGSGAIPARAPRLLPALSVPPAPSALPVLPD</sequence>
<keyword evidence="2" id="KW-0378">Hydrolase</keyword>
<organism evidence="2 3">
    <name type="scientific">Peterkaempfera bronchialis</name>
    <dbReference type="NCBI Taxonomy" id="2126346"/>
    <lineage>
        <taxon>Bacteria</taxon>
        <taxon>Bacillati</taxon>
        <taxon>Actinomycetota</taxon>
        <taxon>Actinomycetes</taxon>
        <taxon>Kitasatosporales</taxon>
        <taxon>Streptomycetaceae</taxon>
        <taxon>Peterkaempfera</taxon>
    </lineage>
</organism>
<dbReference type="PANTHER" id="PTHR46825:SF7">
    <property type="entry name" value="D-ALANYL-D-ALANINE CARBOXYPEPTIDASE"/>
    <property type="match status" value="1"/>
</dbReference>
<gene>
    <name evidence="2" type="ORF">C7M71_029360</name>
</gene>
<proteinExistence type="predicted"/>
<dbReference type="Proteomes" id="UP000249340">
    <property type="component" value="Chromosome"/>
</dbReference>
<evidence type="ECO:0000313" key="3">
    <source>
        <dbReference type="Proteomes" id="UP000249340"/>
    </source>
</evidence>
<protein>
    <submittedName>
        <fullName evidence="2">Class A beta-lactamase-related serine hydrolase</fullName>
    </submittedName>
</protein>
<dbReference type="SUPFAM" id="SSF56601">
    <property type="entry name" value="beta-lactamase/transpeptidase-like"/>
    <property type="match status" value="1"/>
</dbReference>
<dbReference type="EMBL" id="CP031264">
    <property type="protein sequence ID" value="AXI80878.1"/>
    <property type="molecule type" value="Genomic_DNA"/>
</dbReference>
<dbReference type="InterPro" id="IPR050491">
    <property type="entry name" value="AmpC-like"/>
</dbReference>
<dbReference type="AlphaFoldDB" id="A0A345T4H3"/>
<dbReference type="KEGG" id="stri:C7M71_029360"/>
<dbReference type="Pfam" id="PF00144">
    <property type="entry name" value="Beta-lactamase"/>
    <property type="match status" value="1"/>
</dbReference>
<evidence type="ECO:0000259" key="1">
    <source>
        <dbReference type="Pfam" id="PF00144"/>
    </source>
</evidence>
<dbReference type="Gene3D" id="3.40.710.10">
    <property type="entry name" value="DD-peptidase/beta-lactamase superfamily"/>
    <property type="match status" value="1"/>
</dbReference>
<dbReference type="RefSeq" id="WP_114914633.1">
    <property type="nucleotide sequence ID" value="NZ_CP031264.1"/>
</dbReference>
<evidence type="ECO:0000313" key="2">
    <source>
        <dbReference type="EMBL" id="AXI80878.1"/>
    </source>
</evidence>
<accession>A0A345T4H3</accession>
<keyword evidence="3" id="KW-1185">Reference proteome</keyword>
<dbReference type="GO" id="GO:0016787">
    <property type="term" value="F:hydrolase activity"/>
    <property type="evidence" value="ECO:0007669"/>
    <property type="project" value="UniProtKB-KW"/>
</dbReference>
<reference evidence="3" key="1">
    <citation type="submission" date="2018-07" db="EMBL/GenBank/DDBJ databases">
        <title>Streptacidiphilus bronchialis DSM 106435 chromosome.</title>
        <authorList>
            <person name="Batra D."/>
            <person name="Gulvik C.A."/>
        </authorList>
    </citation>
    <scope>NUCLEOTIDE SEQUENCE [LARGE SCALE GENOMIC DNA]</scope>
    <source>
        <strain evidence="3">DSM 106435</strain>
    </source>
</reference>
<dbReference type="InterPro" id="IPR012338">
    <property type="entry name" value="Beta-lactam/transpept-like"/>
</dbReference>
<dbReference type="PANTHER" id="PTHR46825">
    <property type="entry name" value="D-ALANYL-D-ALANINE-CARBOXYPEPTIDASE/ENDOPEPTIDASE AMPH"/>
    <property type="match status" value="1"/>
</dbReference>
<dbReference type="InterPro" id="IPR001466">
    <property type="entry name" value="Beta-lactam-related"/>
</dbReference>
<name>A0A345T4H3_9ACTN</name>
<feature type="domain" description="Beta-lactamase-related" evidence="1">
    <location>
        <begin position="73"/>
        <end position="398"/>
    </location>
</feature>
<dbReference type="OrthoDB" id="5177574at2"/>